<organism evidence="3 5">
    <name type="scientific">Bursaphelenchus xylophilus</name>
    <name type="common">Pinewood nematode worm</name>
    <name type="synonym">Aphelenchoides xylophilus</name>
    <dbReference type="NCBI Taxonomy" id="6326"/>
    <lineage>
        <taxon>Eukaryota</taxon>
        <taxon>Metazoa</taxon>
        <taxon>Ecdysozoa</taxon>
        <taxon>Nematoda</taxon>
        <taxon>Chromadorea</taxon>
        <taxon>Rhabditida</taxon>
        <taxon>Tylenchina</taxon>
        <taxon>Tylenchomorpha</taxon>
        <taxon>Aphelenchoidea</taxon>
        <taxon>Aphelenchoididae</taxon>
        <taxon>Bursaphelenchus</taxon>
    </lineage>
</organism>
<protein>
    <submittedName>
        <fullName evidence="2">(pine wood nematode) hypothetical protein</fullName>
    </submittedName>
</protein>
<reference evidence="5" key="1">
    <citation type="submission" date="2016-11" db="UniProtKB">
        <authorList>
            <consortium name="WormBaseParasite"/>
        </authorList>
    </citation>
    <scope>IDENTIFICATION</scope>
</reference>
<evidence type="ECO:0000313" key="5">
    <source>
        <dbReference type="WBParaSite" id="BXY_0177300.1"/>
    </source>
</evidence>
<evidence type="ECO:0000313" key="3">
    <source>
        <dbReference type="Proteomes" id="UP000095284"/>
    </source>
</evidence>
<keyword evidence="4" id="KW-1185">Reference proteome</keyword>
<dbReference type="OrthoDB" id="5835645at2759"/>
<feature type="region of interest" description="Disordered" evidence="1">
    <location>
        <begin position="300"/>
        <end position="329"/>
    </location>
</feature>
<dbReference type="EMBL" id="CAJFCV020000004">
    <property type="protein sequence ID" value="CAG9118180.1"/>
    <property type="molecule type" value="Genomic_DNA"/>
</dbReference>
<feature type="region of interest" description="Disordered" evidence="1">
    <location>
        <begin position="145"/>
        <end position="193"/>
    </location>
</feature>
<dbReference type="PANTHER" id="PTHR14758:SF1">
    <property type="entry name" value="CENTROSOME-ASSOCIATED FAM110 C-TERMINAL DOMAIN-CONTAINING PROTEIN"/>
    <property type="match status" value="1"/>
</dbReference>
<gene>
    <name evidence="2" type="ORF">BXYJ_LOCUS10110</name>
</gene>
<dbReference type="Proteomes" id="UP000582659">
    <property type="component" value="Unassembled WGS sequence"/>
</dbReference>
<evidence type="ECO:0000313" key="4">
    <source>
        <dbReference type="Proteomes" id="UP000659654"/>
    </source>
</evidence>
<sequence length="474" mass="52540">MYHSDYSTRPATAAELLEASKKLYVQTEFLKRHRVDPNAPRIFKTPSEEELEGMYQNADDFTVVDIRPSNGMMFCVASRPTKSGARQTEVLRNSVNSAFQPLHKPPPRPPKSEQLKMKLSAFQSDSNSRKENAPLPNYEELTLQRRKKAAESQKPRPQPPPRPSLMSSRDELQTRIESRPAPQPRRRQTTTFFGAIDTYPEMTQSTYIDRPSSQMVERSTSTTNLTKSTPDLTVDVSPATPSVTPTTQVDSSYLSNGTSSSQQTSARSINSPDSGASSWKPPVTAKLSKMIEMKKPPLQQTASLKPQDSAAKPPAIPSSSLRRSISSKAVDSKLPGTSVNLKVVDNDFEERVQRWERRRTVGNNLGIATITAAPGLTTSWMEMPSTQDVEELFDSQGVDPTLLAHSPPTPSSDIPSDFTSITAQKERQDSPDEETVLYSVTCTTQAPPERPVSLMEKNARVLRWIHGCSMATNC</sequence>
<feature type="compositionally biased region" description="Polar residues" evidence="1">
    <location>
        <begin position="248"/>
        <end position="277"/>
    </location>
</feature>
<feature type="region of interest" description="Disordered" evidence="1">
    <location>
        <begin position="205"/>
        <end position="281"/>
    </location>
</feature>
<dbReference type="PANTHER" id="PTHR14758">
    <property type="entry name" value="AGAP005440-PA"/>
    <property type="match status" value="1"/>
</dbReference>
<accession>A0A1I7RM38</accession>
<evidence type="ECO:0000256" key="1">
    <source>
        <dbReference type="SAM" id="MobiDB-lite"/>
    </source>
</evidence>
<feature type="compositionally biased region" description="Low complexity" evidence="1">
    <location>
        <begin position="233"/>
        <end position="247"/>
    </location>
</feature>
<dbReference type="EMBL" id="CAJFDI010000004">
    <property type="protein sequence ID" value="CAD5227759.1"/>
    <property type="molecule type" value="Genomic_DNA"/>
</dbReference>
<evidence type="ECO:0000313" key="2">
    <source>
        <dbReference type="EMBL" id="CAD5227759.1"/>
    </source>
</evidence>
<dbReference type="InterPro" id="IPR025740">
    <property type="entry name" value="FAM110"/>
</dbReference>
<name>A0A1I7RM38_BURXY</name>
<dbReference type="Proteomes" id="UP000659654">
    <property type="component" value="Unassembled WGS sequence"/>
</dbReference>
<dbReference type="AlphaFoldDB" id="A0A1I7RM38"/>
<dbReference type="Proteomes" id="UP000095284">
    <property type="component" value="Unplaced"/>
</dbReference>
<dbReference type="SMR" id="A0A1I7RM38"/>
<feature type="compositionally biased region" description="Low complexity" evidence="1">
    <location>
        <begin position="309"/>
        <end position="327"/>
    </location>
</feature>
<reference evidence="2" key="2">
    <citation type="submission" date="2020-09" db="EMBL/GenBank/DDBJ databases">
        <authorList>
            <person name="Kikuchi T."/>
        </authorList>
    </citation>
    <scope>NUCLEOTIDE SEQUENCE</scope>
    <source>
        <strain evidence="2">Ka4C1</strain>
    </source>
</reference>
<feature type="compositionally biased region" description="Polar residues" evidence="1">
    <location>
        <begin position="205"/>
        <end position="231"/>
    </location>
</feature>
<proteinExistence type="predicted"/>
<feature type="compositionally biased region" description="Basic and acidic residues" evidence="1">
    <location>
        <begin position="168"/>
        <end position="178"/>
    </location>
</feature>
<dbReference type="WBParaSite" id="BXY_0177300.1">
    <property type="protein sequence ID" value="BXY_0177300.1"/>
    <property type="gene ID" value="BXY_0177300"/>
</dbReference>